<gene>
    <name evidence="2" type="ORF">BV510_13560</name>
    <name evidence="3" type="ORF">CRI78_16695</name>
</gene>
<reference evidence="3 5" key="2">
    <citation type="submission" date="2017-10" db="EMBL/GenBank/DDBJ databases">
        <title>The new phylogeny of genus Mycobacterium.</title>
        <authorList>
            <person name="Tortoli E."/>
            <person name="Trovato A."/>
            <person name="Cirillo D.M."/>
        </authorList>
    </citation>
    <scope>NUCLEOTIDE SEQUENCE [LARGE SCALE GENOMIC DNA]</scope>
    <source>
        <strain evidence="3 5">IP141170001</strain>
    </source>
</reference>
<protein>
    <recommendedName>
        <fullName evidence="1">Enoyl reductase (ER) domain-containing protein</fullName>
    </recommendedName>
</protein>
<dbReference type="Gene3D" id="3.40.50.720">
    <property type="entry name" value="NAD(P)-binding Rossmann-like Domain"/>
    <property type="match status" value="1"/>
</dbReference>
<keyword evidence="5" id="KW-1185">Reference proteome</keyword>
<evidence type="ECO:0000313" key="2">
    <source>
        <dbReference type="EMBL" id="OPE53828.1"/>
    </source>
</evidence>
<dbReference type="SUPFAM" id="SSF51735">
    <property type="entry name" value="NAD(P)-binding Rossmann-fold domains"/>
    <property type="match status" value="1"/>
</dbReference>
<dbReference type="InterPro" id="IPR036291">
    <property type="entry name" value="NAD(P)-bd_dom_sf"/>
</dbReference>
<name>A0A1Q4HER1_9MYCO</name>
<dbReference type="OrthoDB" id="9782155at2"/>
<dbReference type="Pfam" id="PF08240">
    <property type="entry name" value="ADH_N"/>
    <property type="match status" value="1"/>
</dbReference>
<dbReference type="InterPro" id="IPR051397">
    <property type="entry name" value="Zn-ADH-like_protein"/>
</dbReference>
<dbReference type="SUPFAM" id="SSF50129">
    <property type="entry name" value="GroES-like"/>
    <property type="match status" value="1"/>
</dbReference>
<dbReference type="PANTHER" id="PTHR43677">
    <property type="entry name" value="SHORT-CHAIN DEHYDROGENASE/REDUCTASE"/>
    <property type="match status" value="1"/>
</dbReference>
<accession>A0A1Q4HER1</accession>
<dbReference type="PANTHER" id="PTHR43677:SF1">
    <property type="entry name" value="ACRYLYL-COA REDUCTASE ACUI-RELATED"/>
    <property type="match status" value="1"/>
</dbReference>
<reference evidence="2 4" key="1">
    <citation type="submission" date="2016-09" db="EMBL/GenBank/DDBJ databases">
        <title>genome sequences of unsequenced Mycobacteria.</title>
        <authorList>
            <person name="Greninger A.L."/>
            <person name="Jerome K.R."/>
            <person name="Mcnair B."/>
            <person name="Wallis C."/>
            <person name="Fang F."/>
        </authorList>
    </citation>
    <scope>NUCLEOTIDE SEQUENCE [LARGE SCALE GENOMIC DNA]</scope>
    <source>
        <strain evidence="2 4">BM1</strain>
    </source>
</reference>
<evidence type="ECO:0000259" key="1">
    <source>
        <dbReference type="SMART" id="SM00829"/>
    </source>
</evidence>
<dbReference type="Proteomes" id="UP000220340">
    <property type="component" value="Unassembled WGS sequence"/>
</dbReference>
<dbReference type="EMBL" id="PDCR01000021">
    <property type="protein sequence ID" value="PEG53257.1"/>
    <property type="molecule type" value="Genomic_DNA"/>
</dbReference>
<evidence type="ECO:0000313" key="4">
    <source>
        <dbReference type="Proteomes" id="UP000191039"/>
    </source>
</evidence>
<evidence type="ECO:0000313" key="5">
    <source>
        <dbReference type="Proteomes" id="UP000220340"/>
    </source>
</evidence>
<dbReference type="NCBIfam" id="TIGR02823">
    <property type="entry name" value="oxido_YhdH"/>
    <property type="match status" value="1"/>
</dbReference>
<comment type="caution">
    <text evidence="3">The sequence shown here is derived from an EMBL/GenBank/DDBJ whole genome shotgun (WGS) entry which is preliminary data.</text>
</comment>
<dbReference type="Proteomes" id="UP000191039">
    <property type="component" value="Unassembled WGS sequence"/>
</dbReference>
<dbReference type="SMART" id="SM00829">
    <property type="entry name" value="PKS_ER"/>
    <property type="match status" value="1"/>
</dbReference>
<organism evidence="3 5">
    <name type="scientific">Mycolicibacterium diernhoferi</name>
    <dbReference type="NCBI Taxonomy" id="1801"/>
    <lineage>
        <taxon>Bacteria</taxon>
        <taxon>Bacillati</taxon>
        <taxon>Actinomycetota</taxon>
        <taxon>Actinomycetes</taxon>
        <taxon>Mycobacteriales</taxon>
        <taxon>Mycobacteriaceae</taxon>
        <taxon>Mycolicibacterium</taxon>
    </lineage>
</organism>
<evidence type="ECO:0000313" key="3">
    <source>
        <dbReference type="EMBL" id="PEG53257.1"/>
    </source>
</evidence>
<dbReference type="STRING" id="1801.BRW64_10725"/>
<sequence>MGTFSAVQLLNSETGEVTVTELDESALPAGDVVVDVEYSDLNYKDGLTMAPGSALPRMLPLIPGIDFAGVVAESTHPRWTAGDRVVLNGFGIGTDRDGGLTQRTRVPGDWLLPVPRRFTTKDAAAIGTAGYTAALSVAAIRRLGITPESGPVLVTGASGGVGSVAINLLSALGYDAVASTRHVEAERESLRALGAVDVVAPTVPESNAGLEKARWAAAIDNVGSDVMTGLLGQLRYGGVVAVVGVAKGRKFTTTAMPFILRGATVVGIESVYAAAADRIAAWQLLDDALDLDRLESVTRTIGLADAAAASQQILAGEINGRLVVDVNR</sequence>
<dbReference type="RefSeq" id="WP_073856238.1">
    <property type="nucleotide sequence ID" value="NZ_BAAATC010000020.1"/>
</dbReference>
<dbReference type="EMBL" id="MIJD01000127">
    <property type="protein sequence ID" value="OPE53828.1"/>
    <property type="molecule type" value="Genomic_DNA"/>
</dbReference>
<dbReference type="InterPro" id="IPR011032">
    <property type="entry name" value="GroES-like_sf"/>
</dbReference>
<dbReference type="Pfam" id="PF00107">
    <property type="entry name" value="ADH_zinc_N"/>
    <property type="match status" value="1"/>
</dbReference>
<dbReference type="InterPro" id="IPR013149">
    <property type="entry name" value="ADH-like_C"/>
</dbReference>
<dbReference type="Gene3D" id="3.90.180.10">
    <property type="entry name" value="Medium-chain alcohol dehydrogenases, catalytic domain"/>
    <property type="match status" value="1"/>
</dbReference>
<dbReference type="AlphaFoldDB" id="A0A1Q4HER1"/>
<dbReference type="InterPro" id="IPR014188">
    <property type="entry name" value="Acrylyl-CoA_reductase_AcuI"/>
</dbReference>
<dbReference type="GO" id="GO:0043957">
    <property type="term" value="F:acryloyl-CoA reductase (NADPH) activity"/>
    <property type="evidence" value="ECO:0007669"/>
    <property type="project" value="TreeGrafter"/>
</dbReference>
<dbReference type="InterPro" id="IPR020843">
    <property type="entry name" value="ER"/>
</dbReference>
<proteinExistence type="predicted"/>
<dbReference type="InterPro" id="IPR013154">
    <property type="entry name" value="ADH-like_N"/>
</dbReference>
<feature type="domain" description="Enoyl reductase (ER)" evidence="1">
    <location>
        <begin position="2"/>
        <end position="324"/>
    </location>
</feature>